<dbReference type="SMART" id="SM00823">
    <property type="entry name" value="PKS_PP"/>
    <property type="match status" value="1"/>
</dbReference>
<evidence type="ECO:0000256" key="8">
    <source>
        <dbReference type="ARBA" id="ARBA00033440"/>
    </source>
</evidence>
<dbReference type="GO" id="GO:0044550">
    <property type="term" value="P:secondary metabolite biosynthetic process"/>
    <property type="evidence" value="ECO:0007669"/>
    <property type="project" value="TreeGrafter"/>
</dbReference>
<dbReference type="GO" id="GO:0000166">
    <property type="term" value="F:nucleotide binding"/>
    <property type="evidence" value="ECO:0007669"/>
    <property type="project" value="UniProtKB-KW"/>
</dbReference>
<dbReference type="NCBIfam" id="TIGR01733">
    <property type="entry name" value="AA-adenyl-dom"/>
    <property type="match status" value="1"/>
</dbReference>
<dbReference type="PDB" id="6LTB">
    <property type="method" value="X-ray"/>
    <property type="resolution" value="3.10 A"/>
    <property type="chains" value="A=1-1127"/>
</dbReference>
<dbReference type="InterPro" id="IPR001242">
    <property type="entry name" value="Condensation_dom"/>
</dbReference>
<dbReference type="AlphaFoldDB" id="A0A077JG85"/>
<dbReference type="Gene3D" id="1.10.1200.10">
    <property type="entry name" value="ACP-like"/>
    <property type="match status" value="1"/>
</dbReference>
<comment type="cofactor">
    <cofactor evidence="1">
        <name>pantetheine 4'-phosphate</name>
        <dbReference type="ChEBI" id="CHEBI:47942"/>
    </cofactor>
</comment>
<dbReference type="GO" id="GO:0043041">
    <property type="term" value="P:amino acid activation for nonribosomal peptide biosynthetic process"/>
    <property type="evidence" value="ECO:0007669"/>
    <property type="project" value="TreeGrafter"/>
</dbReference>
<proteinExistence type="evidence at protein level"/>
<evidence type="ECO:0000313" key="11">
    <source>
        <dbReference type="EMBL" id="BAP16693.1"/>
    </source>
</evidence>
<dbReference type="Gene3D" id="3.40.50.980">
    <property type="match status" value="2"/>
</dbReference>
<dbReference type="FunFam" id="3.40.50.12780:FF:000012">
    <property type="entry name" value="Non-ribosomal peptide synthetase"/>
    <property type="match status" value="1"/>
</dbReference>
<dbReference type="Gene3D" id="3.30.559.30">
    <property type="entry name" value="Nonribosomal peptide synthetase, condensation domain"/>
    <property type="match status" value="1"/>
</dbReference>
<dbReference type="Pfam" id="PF13193">
    <property type="entry name" value="AMP-binding_C"/>
    <property type="match status" value="1"/>
</dbReference>
<evidence type="ECO:0000256" key="2">
    <source>
        <dbReference type="ARBA" id="ARBA00005102"/>
    </source>
</evidence>
<evidence type="ECO:0000256" key="5">
    <source>
        <dbReference type="ARBA" id="ARBA00022450"/>
    </source>
</evidence>
<accession>A0A077JG85</accession>
<evidence type="ECO:0000256" key="9">
    <source>
        <dbReference type="SAM" id="MobiDB-lite"/>
    </source>
</evidence>
<reference evidence="12 13" key="2">
    <citation type="journal article" date="2021" name="Angew. Chem. Int. Ed.">
        <title>Structural and Functional Analyses of the Tridomain-Nonribosomal Peptide Synthetase FmoA3 for 4-Methyloxazoline Ring Formation.</title>
        <authorList>
            <person name="Katsuyama Y."/>
            <person name="Sone K."/>
            <person name="Harada A."/>
            <person name="Kawai S."/>
            <person name="Urano N."/>
            <person name="Adachi N."/>
            <person name="Moriya T."/>
            <person name="Kawasaki M."/>
            <person name="Shin-Ya K."/>
            <person name="Senda T."/>
            <person name="Ohnishi Y."/>
        </authorList>
    </citation>
    <scope>X-RAY CRYSTALLOGRAPHY (2.45 ANGSTROMS) IN COMPLEX WITH AMP</scope>
</reference>
<keyword evidence="7" id="KW-0436">Ligase</keyword>
<feature type="compositionally biased region" description="Basic and acidic residues" evidence="9">
    <location>
        <begin position="1100"/>
        <end position="1115"/>
    </location>
</feature>
<keyword evidence="12 13" id="KW-0002">3D-structure</keyword>
<dbReference type="GO" id="GO:0031177">
    <property type="term" value="F:phosphopantetheine binding"/>
    <property type="evidence" value="ECO:0007669"/>
    <property type="project" value="InterPro"/>
</dbReference>
<dbReference type="InterPro" id="IPR045851">
    <property type="entry name" value="AMP-bd_C_sf"/>
</dbReference>
<dbReference type="InterPro" id="IPR000873">
    <property type="entry name" value="AMP-dep_synth/lig_dom"/>
</dbReference>
<evidence type="ECO:0000256" key="6">
    <source>
        <dbReference type="ARBA" id="ARBA00022553"/>
    </source>
</evidence>
<keyword evidence="6" id="KW-0597">Phosphoprotein</keyword>
<dbReference type="CDD" id="cd19535">
    <property type="entry name" value="Cyc_NRPS"/>
    <property type="match status" value="1"/>
</dbReference>
<dbReference type="InterPro" id="IPR025110">
    <property type="entry name" value="AMP-bd_C"/>
</dbReference>
<dbReference type="GO" id="GO:0016874">
    <property type="term" value="F:ligase activity"/>
    <property type="evidence" value="ECO:0007669"/>
    <property type="project" value="UniProtKB-KW"/>
</dbReference>
<dbReference type="PANTHER" id="PTHR45527">
    <property type="entry name" value="NONRIBOSOMAL PEPTIDE SYNTHETASE"/>
    <property type="match status" value="1"/>
</dbReference>
<dbReference type="PROSITE" id="PS00012">
    <property type="entry name" value="PHOSPHOPANTETHEINE"/>
    <property type="match status" value="1"/>
</dbReference>
<feature type="domain" description="Carrier" evidence="10">
    <location>
        <begin position="1011"/>
        <end position="1086"/>
    </location>
</feature>
<reference evidence="11" key="1">
    <citation type="submission" date="2014-01" db="EMBL/GenBank/DDBJ databases">
        <title>Biosynthesis of the 4-methylxoazoline-containing nonribosomal peptides, JBIR-34 and 35, in Streptomyces sp. Sp080513GE-23.</title>
        <authorList>
            <person name="Katsuyama Y."/>
            <person name="Muliandi A."/>
            <person name="Sone K."/>
            <person name="Izumikawa I."/>
            <person name="Moriya T."/>
            <person name="Hashimoto J."/>
            <person name="Kozone I."/>
            <person name="Takagi M."/>
            <person name="Shin-ya K."/>
            <person name="Ohnishi Y."/>
        </authorList>
    </citation>
    <scope>NUCLEOTIDE SEQUENCE</scope>
    <source>
        <strain evidence="11">Sp080513GE-23</strain>
    </source>
</reference>
<dbReference type="Pfam" id="PF00668">
    <property type="entry name" value="Condensation"/>
    <property type="match status" value="1"/>
</dbReference>
<feature type="binding site" evidence="14 15">
    <location>
        <position position="876"/>
    </location>
    <ligand>
        <name>AMP</name>
        <dbReference type="ChEBI" id="CHEBI:456215"/>
    </ligand>
</feature>
<comment type="pathway">
    <text evidence="2">Siderophore biosynthesis; mycobactin biosynthesis.</text>
</comment>
<comment type="similarity">
    <text evidence="3">Belongs to the ATP-dependent AMP-binding enzyme family. MbtB subfamily.</text>
</comment>
<dbReference type="Pfam" id="PF00501">
    <property type="entry name" value="AMP-binding"/>
    <property type="match status" value="1"/>
</dbReference>
<dbReference type="Gene3D" id="2.30.38.10">
    <property type="entry name" value="Luciferase, Domain 3"/>
    <property type="match status" value="1"/>
</dbReference>
<dbReference type="InterPro" id="IPR020806">
    <property type="entry name" value="PKS_PP-bd"/>
</dbReference>
<dbReference type="PDB" id="6LTC">
    <property type="method" value="X-ray"/>
    <property type="resolution" value="3.30 A"/>
    <property type="chains" value="A=1-1127"/>
</dbReference>
<dbReference type="Gene3D" id="3.30.559.10">
    <property type="entry name" value="Chloramphenicol acetyltransferase-like domain"/>
    <property type="match status" value="1"/>
</dbReference>
<feature type="region of interest" description="Disordered" evidence="9">
    <location>
        <begin position="1"/>
        <end position="43"/>
    </location>
</feature>
<dbReference type="InterPro" id="IPR020459">
    <property type="entry name" value="AMP-binding"/>
</dbReference>
<dbReference type="InterPro" id="IPR009081">
    <property type="entry name" value="PP-bd_ACP"/>
</dbReference>
<dbReference type="PROSITE" id="PS50075">
    <property type="entry name" value="CARRIER"/>
    <property type="match status" value="1"/>
</dbReference>
<dbReference type="Pfam" id="PF00550">
    <property type="entry name" value="PP-binding"/>
    <property type="match status" value="1"/>
</dbReference>
<dbReference type="GO" id="GO:0017000">
    <property type="term" value="P:antibiotic biosynthetic process"/>
    <property type="evidence" value="ECO:0007669"/>
    <property type="project" value="UniProtKB-ARBA"/>
</dbReference>
<dbReference type="GO" id="GO:0008610">
    <property type="term" value="P:lipid biosynthetic process"/>
    <property type="evidence" value="ECO:0007669"/>
    <property type="project" value="UniProtKB-ARBA"/>
</dbReference>
<feature type="binding site" evidence="14 15">
    <location>
        <position position="761"/>
    </location>
    <ligand>
        <name>AMP</name>
        <dbReference type="ChEBI" id="CHEBI:456215"/>
    </ligand>
</feature>
<evidence type="ECO:0007829" key="12">
    <source>
        <dbReference type="PDB" id="6LTA"/>
    </source>
</evidence>
<dbReference type="SUPFAM" id="SSF47336">
    <property type="entry name" value="ACP-like"/>
    <property type="match status" value="1"/>
</dbReference>
<dbReference type="InterPro" id="IPR023213">
    <property type="entry name" value="CAT-like_dom_sf"/>
</dbReference>
<dbReference type="InterPro" id="IPR036736">
    <property type="entry name" value="ACP-like_sf"/>
</dbReference>
<dbReference type="Gene3D" id="3.30.300.30">
    <property type="match status" value="1"/>
</dbReference>
<keyword evidence="5" id="KW-0596">Phosphopantetheine</keyword>
<evidence type="ECO:0007829" key="15">
    <source>
        <dbReference type="PDB" id="6LTD"/>
    </source>
</evidence>
<evidence type="ECO:0000259" key="10">
    <source>
        <dbReference type="PROSITE" id="PS50075"/>
    </source>
</evidence>
<feature type="binding site" evidence="14 15">
    <location>
        <position position="762"/>
    </location>
    <ligand>
        <name>AMP</name>
        <dbReference type="ChEBI" id="CHEBI:456215"/>
    </ligand>
</feature>
<keyword evidence="14 15" id="KW-0547">Nucleotide-binding</keyword>
<evidence type="ECO:0000256" key="7">
    <source>
        <dbReference type="ARBA" id="ARBA00022598"/>
    </source>
</evidence>
<feature type="region of interest" description="Disordered" evidence="9">
    <location>
        <begin position="1100"/>
        <end position="1127"/>
    </location>
</feature>
<evidence type="ECO:0000256" key="3">
    <source>
        <dbReference type="ARBA" id="ARBA00007380"/>
    </source>
</evidence>
<dbReference type="SUPFAM" id="SSF56801">
    <property type="entry name" value="Acetyl-CoA synthetase-like"/>
    <property type="match status" value="1"/>
</dbReference>
<dbReference type="PDB" id="6LTD">
    <property type="method" value="X-ray"/>
    <property type="resolution" value="4.10 A"/>
    <property type="chains" value="A/B=1-1127"/>
</dbReference>
<evidence type="ECO:0007829" key="13">
    <source>
        <dbReference type="PDB" id="6LTB"/>
    </source>
</evidence>
<dbReference type="InterPro" id="IPR006162">
    <property type="entry name" value="Ppantetheine_attach_site"/>
</dbReference>
<evidence type="ECO:0007829" key="14">
    <source>
        <dbReference type="PDB" id="6LTC"/>
    </source>
</evidence>
<dbReference type="GO" id="GO:0005737">
    <property type="term" value="C:cytoplasm"/>
    <property type="evidence" value="ECO:0007669"/>
    <property type="project" value="TreeGrafter"/>
</dbReference>
<sequence length="1127" mass="121888">MTISVPGHGTLGAPDGAAAPGGEAAELPPLVPEPGDAGQPFPLTPTQQALWVGRADAVDLGDIGCYGYFEWERPELDLARYRRAWERLVAHHPGLRTVVRPDGTQHVLERPGPVPITVEDLRQDPDAVRRLEESRAERGHRALDPGTWPMFDLRVVLLSGRVRVQLGIDLQLMDASSLFLNLFSDLVTLYDDPDAALASQKLAFRDFARWLEEDVRGGARWRADWAYWQERLDGLPPAPDLPAARYGAQGPGKFERCMVRCPAEEFALLRERALAHGLTETELLVGAFAEVLRGWSSDPAFTLNVPVFQRFDVPGIEDVIGDYTNPILLEARPEGRTVAERIVALAARLRADTRHASVNGVEVLRELARRRGLAAAAMPVVVTSLLGLPSAARSITEFGTEVHSITQTPQVSLDFQIRPEDGELRLVWDHRSGAFAPGVVEGAFEAFLDLVGRMLADEPGHGVWEAPFADMRSRRDRAVWNETNDTAEPVPAVLLQERFFAQARRTPDAEAVVASGLRLTYDELARHAYRIGNTLRERGVRPGDLVGVVMEKGWEQYAAVYGILAAGGAYLPIDAASPRGRVARLLESAGAGIVLTQSRLRDELDLPAGTTVLRADTDFETASTAPLTPVQGPDDPAYVIYTSGSTGEPKGVVVAHRGVANLVRDVRRRFAVTPADRLLALSGLHFDASVYDVFGPLACGATVVVPPPFRRAEPDVWAELVRDERVTFWNSVPVLLELLVGEAESRDDRPLATLRLAVVSGDWIPLDLPGRARAQAPGLRVVGSGGPTETICWSLFHPIDAVDPQWTSIPYGKPIANQRYYIVDRDLRPRPTWARGEMAVASPLGLALGYLNDPERTAAKFVTLPGTGERAYLTGDFGRLLPDGGIEILGREDFQVKVAGQRIELGEIEALLHRADGVRAAVVTAPRSSADVVRLQAFVVPETGARLSADALREHLSAELPAAMVPAAIRLLPELPLTANGKVDRLALARLAAAPEEAPEPEARTDYAPRTDVGLLAELVAACVAELLGLDEVPTTGNFFRLGGDSLSGTRLASRLQDLLGAPVPIRTVFGNPVLGDLASAIAGDPAAGPQAIRVARLLHTLEEPDEKPGEKPDAEPAGEPDAGSRT</sequence>
<organism evidence="11">
    <name type="scientific">Streptomyces sp. Sp080513GE-23</name>
    <dbReference type="NCBI Taxonomy" id="630397"/>
    <lineage>
        <taxon>Bacteria</taxon>
        <taxon>Bacillati</taxon>
        <taxon>Actinomycetota</taxon>
        <taxon>Actinomycetes</taxon>
        <taxon>Kitasatosporales</taxon>
        <taxon>Streptomycetaceae</taxon>
        <taxon>Streptomyces</taxon>
    </lineage>
</organism>
<protein>
    <recommendedName>
        <fullName evidence="4">Phenyloxazoline synthase MbtB</fullName>
    </recommendedName>
    <alternativeName>
        <fullName evidence="8">Mycobactin synthetase protein B</fullName>
    </alternativeName>
</protein>
<dbReference type="SUPFAM" id="SSF52777">
    <property type="entry name" value="CoA-dependent acyltransferases"/>
    <property type="match status" value="2"/>
</dbReference>
<feature type="compositionally biased region" description="Low complexity" evidence="9">
    <location>
        <begin position="11"/>
        <end position="28"/>
    </location>
</feature>
<dbReference type="PROSITE" id="PS00455">
    <property type="entry name" value="AMP_BINDING"/>
    <property type="match status" value="1"/>
</dbReference>
<gene>
    <name evidence="11" type="primary">fmoA3</name>
</gene>
<evidence type="ECO:0000256" key="1">
    <source>
        <dbReference type="ARBA" id="ARBA00001957"/>
    </source>
</evidence>
<dbReference type="InterPro" id="IPR020845">
    <property type="entry name" value="AMP-binding_CS"/>
</dbReference>
<dbReference type="PRINTS" id="PR00154">
    <property type="entry name" value="AMPBINDING"/>
</dbReference>
<feature type="binding site" evidence="14">
    <location>
        <position position="784"/>
    </location>
    <ligand>
        <name>AMP</name>
        <dbReference type="ChEBI" id="CHEBI:456215"/>
    </ligand>
</feature>
<evidence type="ECO:0000256" key="4">
    <source>
        <dbReference type="ARBA" id="ARBA00016743"/>
    </source>
</evidence>
<name>A0A077JG85_9ACTN</name>
<dbReference type="PANTHER" id="PTHR45527:SF10">
    <property type="entry name" value="PYOCHELIN SYNTHASE PCHF"/>
    <property type="match status" value="1"/>
</dbReference>
<feature type="binding site" evidence="14 15">
    <location>
        <position position="788"/>
    </location>
    <ligand>
        <name>AMP</name>
        <dbReference type="ChEBI" id="CHEBI:456215"/>
    </ligand>
</feature>
<dbReference type="PDB" id="6LTA">
    <property type="method" value="X-ray"/>
    <property type="resolution" value="2.45 A"/>
    <property type="chains" value="A=1-1127"/>
</dbReference>
<dbReference type="SMR" id="A0A077JG85"/>
<dbReference type="FunFam" id="3.40.50.980:FF:000001">
    <property type="entry name" value="Non-ribosomal peptide synthetase"/>
    <property type="match status" value="1"/>
</dbReference>
<dbReference type="EMBL" id="AB902962">
    <property type="protein sequence ID" value="BAP16693.1"/>
    <property type="molecule type" value="Genomic_DNA"/>
</dbReference>
<dbReference type="InterPro" id="IPR057737">
    <property type="entry name" value="Condensation_MtbB-like"/>
</dbReference>
<dbReference type="FunFam" id="3.30.559.10:FF:000023">
    <property type="entry name" value="Non-ribosomal peptide synthetase"/>
    <property type="match status" value="1"/>
</dbReference>
<dbReference type="InterPro" id="IPR010071">
    <property type="entry name" value="AA_adenyl_dom"/>
</dbReference>